<evidence type="ECO:0000256" key="8">
    <source>
        <dbReference type="ARBA" id="ARBA00023125"/>
    </source>
</evidence>
<evidence type="ECO:0000256" key="3">
    <source>
        <dbReference type="ARBA" id="ARBA00022485"/>
    </source>
</evidence>
<dbReference type="Pfam" id="PF02467">
    <property type="entry name" value="Whib"/>
    <property type="match status" value="1"/>
</dbReference>
<accession>A0A4V2N1V2</accession>
<evidence type="ECO:0000256" key="10">
    <source>
        <dbReference type="ARBA" id="ARBA00023163"/>
    </source>
</evidence>
<keyword evidence="7 11" id="KW-0805">Transcription regulation</keyword>
<keyword evidence="3" id="KW-0004">4Fe-4S</keyword>
<keyword evidence="11" id="KW-0963">Cytoplasm</keyword>
<dbReference type="InterPro" id="IPR034768">
    <property type="entry name" value="4FE4S_WBL"/>
</dbReference>
<dbReference type="GO" id="GO:0005737">
    <property type="term" value="C:cytoplasm"/>
    <property type="evidence" value="ECO:0007669"/>
    <property type="project" value="UniProtKB-SubCell"/>
</dbReference>
<evidence type="ECO:0000256" key="7">
    <source>
        <dbReference type="ARBA" id="ARBA00023015"/>
    </source>
</evidence>
<comment type="function">
    <text evidence="11">Acts as a transcriptional regulator. Probably redox-responsive. The apo- but not holo-form probably binds DNA.</text>
</comment>
<dbReference type="GO" id="GO:0045892">
    <property type="term" value="P:negative regulation of DNA-templated transcription"/>
    <property type="evidence" value="ECO:0007669"/>
    <property type="project" value="TreeGrafter"/>
</dbReference>
<evidence type="ECO:0000259" key="12">
    <source>
        <dbReference type="PROSITE" id="PS51674"/>
    </source>
</evidence>
<comment type="similarity">
    <text evidence="2 11">Belongs to the WhiB family.</text>
</comment>
<keyword evidence="9 11" id="KW-1015">Disulfide bond</keyword>
<dbReference type="GO" id="GO:0051539">
    <property type="term" value="F:4 iron, 4 sulfur cluster binding"/>
    <property type="evidence" value="ECO:0007669"/>
    <property type="project" value="UniProtKB-UniRule"/>
</dbReference>
<evidence type="ECO:0000256" key="11">
    <source>
        <dbReference type="HAMAP-Rule" id="MF_01479"/>
    </source>
</evidence>
<dbReference type="PROSITE" id="PS51674">
    <property type="entry name" value="4FE4S_WBL"/>
    <property type="match status" value="1"/>
</dbReference>
<comment type="caution">
    <text evidence="11">Lacks conserved residue(s) required for the propagation of feature annotation.</text>
</comment>
<comment type="PTM">
    <text evidence="11">Upon Fe-S cluster removal intramolecular disulfide bonds are formed.</text>
</comment>
<keyword evidence="10 11" id="KW-0804">Transcription</keyword>
<feature type="domain" description="4Fe-4S Wbl-type" evidence="12">
    <location>
        <begin position="12"/>
        <end position="73"/>
    </location>
</feature>
<keyword evidence="8 11" id="KW-0238">DNA-binding</keyword>
<dbReference type="GO" id="GO:0045454">
    <property type="term" value="P:cell redox homeostasis"/>
    <property type="evidence" value="ECO:0007669"/>
    <property type="project" value="TreeGrafter"/>
</dbReference>
<protein>
    <recommendedName>
        <fullName evidence="11">Transcriptional regulator WhiB</fullName>
    </recommendedName>
</protein>
<keyword evidence="6" id="KW-0411">Iron-sulfur</keyword>
<evidence type="ECO:0000313" key="14">
    <source>
        <dbReference type="Proteomes" id="UP000293441"/>
    </source>
</evidence>
<dbReference type="RefSeq" id="WP_242668464.1">
    <property type="nucleotide sequence ID" value="NZ_JBPFJJ010000021.1"/>
</dbReference>
<evidence type="ECO:0000256" key="2">
    <source>
        <dbReference type="ARBA" id="ARBA00006597"/>
    </source>
</evidence>
<comment type="subcellular location">
    <subcellularLocation>
        <location evidence="1 11">Cytoplasm</location>
    </subcellularLocation>
</comment>
<sequence length="78" mass="8780">MMSETDWLPHAACKTADPDLFFPSTPAEEQAAKRICATCPVQQNCEHYANTHSINSHHLTGIWGGKLYKPRNPRKKTT</sequence>
<evidence type="ECO:0000256" key="4">
    <source>
        <dbReference type="ARBA" id="ARBA00022723"/>
    </source>
</evidence>
<dbReference type="AlphaFoldDB" id="A0A4V2N1V2"/>
<dbReference type="GO" id="GO:0003677">
    <property type="term" value="F:DNA binding"/>
    <property type="evidence" value="ECO:0007669"/>
    <property type="project" value="UniProtKB-UniRule"/>
</dbReference>
<dbReference type="Proteomes" id="UP000293441">
    <property type="component" value="Unassembled WGS sequence"/>
</dbReference>
<evidence type="ECO:0000256" key="6">
    <source>
        <dbReference type="ARBA" id="ARBA00023014"/>
    </source>
</evidence>
<proteinExistence type="inferred from homology"/>
<comment type="cofactor">
    <cofactor evidence="11">
        <name>[4Fe-4S] cluster</name>
        <dbReference type="ChEBI" id="CHEBI:49883"/>
    </cofactor>
    <text evidence="11">Binds 1 [4Fe-4S] cluster per subunit. Following nitrosylation of the [4Fe-4S] cluster binds 1 [4Fe-8(NO)] cluster per subunit.</text>
</comment>
<dbReference type="EMBL" id="SHPX01000047">
    <property type="protein sequence ID" value="TCD95601.1"/>
    <property type="molecule type" value="Genomic_DNA"/>
</dbReference>
<evidence type="ECO:0000256" key="9">
    <source>
        <dbReference type="ARBA" id="ARBA00023157"/>
    </source>
</evidence>
<dbReference type="InterPro" id="IPR003482">
    <property type="entry name" value="Whib"/>
</dbReference>
<evidence type="ECO:0000256" key="5">
    <source>
        <dbReference type="ARBA" id="ARBA00023004"/>
    </source>
</evidence>
<comment type="PTM">
    <text evidence="11">The Fe-S cluster can be nitrosylated by nitric oxide (NO).</text>
</comment>
<organism evidence="13 14">
    <name type="scientific">Bifidobacterium longum subsp. longum</name>
    <dbReference type="NCBI Taxonomy" id="1679"/>
    <lineage>
        <taxon>Bacteria</taxon>
        <taxon>Bacillati</taxon>
        <taxon>Actinomycetota</taxon>
        <taxon>Actinomycetes</taxon>
        <taxon>Bifidobacteriales</taxon>
        <taxon>Bifidobacteriaceae</taxon>
        <taxon>Bifidobacterium</taxon>
    </lineage>
</organism>
<keyword evidence="5" id="KW-0408">Iron</keyword>
<dbReference type="GO" id="GO:0047134">
    <property type="term" value="F:protein-disulfide reductase [NAD(P)H] activity"/>
    <property type="evidence" value="ECO:0007669"/>
    <property type="project" value="TreeGrafter"/>
</dbReference>
<reference evidence="13 14" key="1">
    <citation type="journal article" date="2018" name="Sci. Rep.">
        <title>Genomic diversity and distribution of Bifidobacterium longum subsp. longum across the human lifespan.</title>
        <authorList>
            <person name="Odamaki T."/>
            <person name="Bottacini F."/>
            <person name="Kato K."/>
            <person name="Mitsuyama E."/>
            <person name="Yoshida K."/>
            <person name="Horigome A."/>
            <person name="Xiao J.Z."/>
            <person name="van Sinderen D."/>
        </authorList>
    </citation>
    <scope>NUCLEOTIDE SEQUENCE [LARGE SCALE GENOMIC DNA]</scope>
    <source>
        <strain evidence="13 14">MCC10015</strain>
    </source>
</reference>
<dbReference type="GO" id="GO:0035731">
    <property type="term" value="F:dinitrosyl-iron complex binding"/>
    <property type="evidence" value="ECO:0007669"/>
    <property type="project" value="UniProtKB-UniRule"/>
</dbReference>
<dbReference type="PANTHER" id="PTHR38839">
    <property type="entry name" value="TRANSCRIPTIONAL REGULATOR WHID-RELATED"/>
    <property type="match status" value="1"/>
</dbReference>
<keyword evidence="4" id="KW-0479">Metal-binding</keyword>
<evidence type="ECO:0000313" key="13">
    <source>
        <dbReference type="EMBL" id="TCD95601.1"/>
    </source>
</evidence>
<gene>
    <name evidence="11" type="primary">whiB</name>
    <name evidence="13" type="ORF">MCC10015_1960</name>
</gene>
<dbReference type="GO" id="GO:0046872">
    <property type="term" value="F:metal ion binding"/>
    <property type="evidence" value="ECO:0007669"/>
    <property type="project" value="UniProtKB-KW"/>
</dbReference>
<name>A0A4V2N1V2_BIFLL</name>
<evidence type="ECO:0000256" key="1">
    <source>
        <dbReference type="ARBA" id="ARBA00004496"/>
    </source>
</evidence>
<dbReference type="HAMAP" id="MF_01479">
    <property type="entry name" value="WhiB"/>
    <property type="match status" value="1"/>
</dbReference>
<comment type="caution">
    <text evidence="13">The sequence shown here is derived from an EMBL/GenBank/DDBJ whole genome shotgun (WGS) entry which is preliminary data.</text>
</comment>